<dbReference type="InterPro" id="IPR035965">
    <property type="entry name" value="PAS-like_dom_sf"/>
</dbReference>
<dbReference type="STRING" id="1219058.AOA14_15475"/>
<dbReference type="AlphaFoldDB" id="A0A142W1S6"/>
<evidence type="ECO:0000256" key="2">
    <source>
        <dbReference type="ARBA" id="ARBA00012438"/>
    </source>
</evidence>
<keyword evidence="5" id="KW-0547">Nucleotide-binding</keyword>
<evidence type="ECO:0000256" key="1">
    <source>
        <dbReference type="ARBA" id="ARBA00000085"/>
    </source>
</evidence>
<dbReference type="SUPFAM" id="SSF47384">
    <property type="entry name" value="Homodimeric domain of signal transducing histidine kinase"/>
    <property type="match status" value="1"/>
</dbReference>
<dbReference type="Gene3D" id="3.30.565.10">
    <property type="entry name" value="Histidine kinase-like ATPase, C-terminal domain"/>
    <property type="match status" value="1"/>
</dbReference>
<dbReference type="Proteomes" id="UP000076234">
    <property type="component" value="Chromosome"/>
</dbReference>
<keyword evidence="8" id="KW-0902">Two-component regulatory system</keyword>
<evidence type="ECO:0000256" key="3">
    <source>
        <dbReference type="ARBA" id="ARBA00022553"/>
    </source>
</evidence>
<dbReference type="PROSITE" id="PS50109">
    <property type="entry name" value="HIS_KIN"/>
    <property type="match status" value="1"/>
</dbReference>
<dbReference type="SMART" id="SM00387">
    <property type="entry name" value="HATPase_c"/>
    <property type="match status" value="1"/>
</dbReference>
<dbReference type="InterPro" id="IPR003661">
    <property type="entry name" value="HisK_dim/P_dom"/>
</dbReference>
<feature type="domain" description="Histidine kinase" evidence="9">
    <location>
        <begin position="139"/>
        <end position="358"/>
    </location>
</feature>
<dbReference type="Gene3D" id="3.30.450.20">
    <property type="entry name" value="PAS domain"/>
    <property type="match status" value="1"/>
</dbReference>
<dbReference type="Pfam" id="PF00989">
    <property type="entry name" value="PAS"/>
    <property type="match status" value="1"/>
</dbReference>
<keyword evidence="4" id="KW-0808">Transferase</keyword>
<dbReference type="GO" id="GO:0005524">
    <property type="term" value="F:ATP binding"/>
    <property type="evidence" value="ECO:0007669"/>
    <property type="project" value="UniProtKB-KW"/>
</dbReference>
<proteinExistence type="predicted"/>
<gene>
    <name evidence="10" type="ORF">AOA14_15475</name>
</gene>
<evidence type="ECO:0000256" key="7">
    <source>
        <dbReference type="ARBA" id="ARBA00022840"/>
    </source>
</evidence>
<dbReference type="GO" id="GO:0000155">
    <property type="term" value="F:phosphorelay sensor kinase activity"/>
    <property type="evidence" value="ECO:0007669"/>
    <property type="project" value="InterPro"/>
</dbReference>
<dbReference type="Pfam" id="PF00512">
    <property type="entry name" value="HisKA"/>
    <property type="match status" value="1"/>
</dbReference>
<dbReference type="Pfam" id="PF02518">
    <property type="entry name" value="HATPase_c"/>
    <property type="match status" value="1"/>
</dbReference>
<evidence type="ECO:0000259" key="9">
    <source>
        <dbReference type="PROSITE" id="PS50109"/>
    </source>
</evidence>
<protein>
    <recommendedName>
        <fullName evidence="2">histidine kinase</fullName>
        <ecNumber evidence="2">2.7.13.3</ecNumber>
    </recommendedName>
</protein>
<organism evidence="10 11">
    <name type="scientific">Sphingopyxis terrae subsp. terrae NBRC 15098</name>
    <dbReference type="NCBI Taxonomy" id="1219058"/>
    <lineage>
        <taxon>Bacteria</taxon>
        <taxon>Pseudomonadati</taxon>
        <taxon>Pseudomonadota</taxon>
        <taxon>Alphaproteobacteria</taxon>
        <taxon>Sphingomonadales</taxon>
        <taxon>Sphingomonadaceae</taxon>
        <taxon>Sphingopyxis</taxon>
    </lineage>
</organism>
<dbReference type="InterPro" id="IPR036097">
    <property type="entry name" value="HisK_dim/P_sf"/>
</dbReference>
<evidence type="ECO:0000256" key="5">
    <source>
        <dbReference type="ARBA" id="ARBA00022741"/>
    </source>
</evidence>
<reference evidence="10 11" key="2">
    <citation type="journal article" date="2016" name="Genome Announc.">
        <title>Complete Genome Sequence of Sphingopyxis terrae Strain 203-1 (NBRC 111660), a Polyethylene Glycol Degrader.</title>
        <authorList>
            <person name="Ohtsubo Y."/>
            <person name="Nonoyama S."/>
            <person name="Nagata Y."/>
            <person name="Numata M."/>
            <person name="Tsuchikane K."/>
            <person name="Hosoyama A."/>
            <person name="Yamazoe A."/>
            <person name="Tsuda M."/>
            <person name="Fujita N."/>
            <person name="Kawai F."/>
        </authorList>
    </citation>
    <scope>NUCLEOTIDE SEQUENCE [LARGE SCALE GENOMIC DNA]</scope>
    <source>
        <strain evidence="10 11">203-1</strain>
    </source>
</reference>
<evidence type="ECO:0000313" key="10">
    <source>
        <dbReference type="EMBL" id="AMU96008.1"/>
    </source>
</evidence>
<dbReference type="GO" id="GO:0006355">
    <property type="term" value="P:regulation of DNA-templated transcription"/>
    <property type="evidence" value="ECO:0007669"/>
    <property type="project" value="InterPro"/>
</dbReference>
<dbReference type="PANTHER" id="PTHR43065:SF10">
    <property type="entry name" value="PEROXIDE STRESS-ACTIVATED HISTIDINE KINASE MAK3"/>
    <property type="match status" value="1"/>
</dbReference>
<dbReference type="InterPro" id="IPR003594">
    <property type="entry name" value="HATPase_dom"/>
</dbReference>
<dbReference type="SUPFAM" id="SSF55785">
    <property type="entry name" value="PYP-like sensor domain (PAS domain)"/>
    <property type="match status" value="1"/>
</dbReference>
<accession>A0A142W1S6</accession>
<dbReference type="CDD" id="cd00130">
    <property type="entry name" value="PAS"/>
    <property type="match status" value="1"/>
</dbReference>
<dbReference type="EMBL" id="CP013342">
    <property type="protein sequence ID" value="AMU96008.1"/>
    <property type="molecule type" value="Genomic_DNA"/>
</dbReference>
<comment type="catalytic activity">
    <reaction evidence="1">
        <text>ATP + protein L-histidine = ADP + protein N-phospho-L-histidine.</text>
        <dbReference type="EC" id="2.7.13.3"/>
    </reaction>
</comment>
<reference evidence="11" key="1">
    <citation type="submission" date="2015-11" db="EMBL/GenBank/DDBJ databases">
        <title>Complete genome sequence of a polyethylene glycol-degrading strain Sphingopyxis terrae strain 203-1 (NBRC 15098).</title>
        <authorList>
            <person name="Yoshiyuki O."/>
            <person name="Shouta N."/>
            <person name="Nagata Y."/>
            <person name="Numata M."/>
            <person name="Tsuchikane K."/>
            <person name="Hosoyama A."/>
            <person name="Yamazoe A."/>
            <person name="Tsuda M."/>
            <person name="Fujita N."/>
            <person name="Kawai F."/>
        </authorList>
    </citation>
    <scope>NUCLEOTIDE SEQUENCE [LARGE SCALE GENOMIC DNA]</scope>
    <source>
        <strain evidence="11">203-1</strain>
    </source>
</reference>
<keyword evidence="6 10" id="KW-0418">Kinase</keyword>
<dbReference type="KEGG" id="ster:AOA14_15475"/>
<dbReference type="InterPro" id="IPR005467">
    <property type="entry name" value="His_kinase_dom"/>
</dbReference>
<dbReference type="PRINTS" id="PR00344">
    <property type="entry name" value="BCTRLSENSOR"/>
</dbReference>
<sequence>MSALTSSIPTFDHDEIIQSHPVATLLIDRGAVVLFVNAAAEQLCNISRSAMVGRVVYDVIGMDRGYRQRMNDPDTSALFAHRAEIRIGGGKSIFVDMQMVPYGSNGHRILALVPSQSEAELMGGAIGRSGRAAGAAASMLAHEIKNPLAGIKGAAQLLARKTDASGERFTTLICAEVDRITTLIDQMEHFSRGQPIACTPINLYQPIHQALEAVRARQLPGVRFSEDFDPSLPMVQGNHDAMVQILLNLVTNAGEALGGRDDGVIRIATAYRHGLSIDNGDGRGRIALPIEVSVSDNGPGVPADIRDDLFDPFVTTKREGRGLGLALVAKLARDMGGTVQHVRDGEWTRFRVNLPAAQSSARKEPRP</sequence>
<keyword evidence="3" id="KW-0597">Phosphoprotein</keyword>
<dbReference type="PANTHER" id="PTHR43065">
    <property type="entry name" value="SENSOR HISTIDINE KINASE"/>
    <property type="match status" value="1"/>
</dbReference>
<dbReference type="InterPro" id="IPR000014">
    <property type="entry name" value="PAS"/>
</dbReference>
<dbReference type="InterPro" id="IPR004358">
    <property type="entry name" value="Sig_transdc_His_kin-like_C"/>
</dbReference>
<dbReference type="InterPro" id="IPR036890">
    <property type="entry name" value="HATPase_C_sf"/>
</dbReference>
<dbReference type="EC" id="2.7.13.3" evidence="2"/>
<dbReference type="RefSeq" id="WP_062902438.1">
    <property type="nucleotide sequence ID" value="NZ_CP013342.1"/>
</dbReference>
<evidence type="ECO:0000313" key="11">
    <source>
        <dbReference type="Proteomes" id="UP000076234"/>
    </source>
</evidence>
<evidence type="ECO:0000256" key="8">
    <source>
        <dbReference type="ARBA" id="ARBA00023012"/>
    </source>
</evidence>
<dbReference type="InterPro" id="IPR013767">
    <property type="entry name" value="PAS_fold"/>
</dbReference>
<dbReference type="Gene3D" id="1.10.287.130">
    <property type="match status" value="1"/>
</dbReference>
<evidence type="ECO:0000256" key="4">
    <source>
        <dbReference type="ARBA" id="ARBA00022679"/>
    </source>
</evidence>
<dbReference type="SMART" id="SM00388">
    <property type="entry name" value="HisKA"/>
    <property type="match status" value="1"/>
</dbReference>
<dbReference type="SUPFAM" id="SSF55874">
    <property type="entry name" value="ATPase domain of HSP90 chaperone/DNA topoisomerase II/histidine kinase"/>
    <property type="match status" value="1"/>
</dbReference>
<dbReference type="CDD" id="cd00082">
    <property type="entry name" value="HisKA"/>
    <property type="match status" value="1"/>
</dbReference>
<keyword evidence="7" id="KW-0067">ATP-binding</keyword>
<evidence type="ECO:0000256" key="6">
    <source>
        <dbReference type="ARBA" id="ARBA00022777"/>
    </source>
</evidence>
<name>A0A142W1S6_9SPHN</name>